<protein>
    <submittedName>
        <fullName evidence="3">Uncharacterized protein</fullName>
    </submittedName>
</protein>
<feature type="compositionally biased region" description="Polar residues" evidence="1">
    <location>
        <begin position="24"/>
        <end position="34"/>
    </location>
</feature>
<evidence type="ECO:0000313" key="3">
    <source>
        <dbReference type="EMBL" id="MFD2662002.1"/>
    </source>
</evidence>
<accession>A0ABW5R097</accession>
<evidence type="ECO:0000256" key="2">
    <source>
        <dbReference type="SAM" id="Phobius"/>
    </source>
</evidence>
<evidence type="ECO:0000313" key="4">
    <source>
        <dbReference type="Proteomes" id="UP001597493"/>
    </source>
</evidence>
<proteinExistence type="predicted"/>
<keyword evidence="2" id="KW-1133">Transmembrane helix</keyword>
<evidence type="ECO:0000256" key="1">
    <source>
        <dbReference type="SAM" id="MobiDB-lite"/>
    </source>
</evidence>
<comment type="caution">
    <text evidence="3">The sequence shown here is derived from an EMBL/GenBank/DDBJ whole genome shotgun (WGS) entry which is preliminary data.</text>
</comment>
<organism evidence="3 4">
    <name type="scientific">Paenibacillus thailandensis</name>
    <dbReference type="NCBI Taxonomy" id="393250"/>
    <lineage>
        <taxon>Bacteria</taxon>
        <taxon>Bacillati</taxon>
        <taxon>Bacillota</taxon>
        <taxon>Bacilli</taxon>
        <taxon>Bacillales</taxon>
        <taxon>Paenibacillaceae</taxon>
        <taxon>Paenibacillus</taxon>
    </lineage>
</organism>
<gene>
    <name evidence="3" type="ORF">ACFSW5_17235</name>
</gene>
<dbReference type="RefSeq" id="WP_379275657.1">
    <property type="nucleotide sequence ID" value="NZ_JBHUGT010000029.1"/>
</dbReference>
<dbReference type="EMBL" id="JBHUMY010000020">
    <property type="protein sequence ID" value="MFD2662002.1"/>
    <property type="molecule type" value="Genomic_DNA"/>
</dbReference>
<name>A0ABW5R097_9BACL</name>
<reference evidence="4" key="1">
    <citation type="journal article" date="2019" name="Int. J. Syst. Evol. Microbiol.">
        <title>The Global Catalogue of Microorganisms (GCM) 10K type strain sequencing project: providing services to taxonomists for standard genome sequencing and annotation.</title>
        <authorList>
            <consortium name="The Broad Institute Genomics Platform"/>
            <consortium name="The Broad Institute Genome Sequencing Center for Infectious Disease"/>
            <person name="Wu L."/>
            <person name="Ma J."/>
        </authorList>
    </citation>
    <scope>NUCLEOTIDE SEQUENCE [LARGE SCALE GENOMIC DNA]</scope>
    <source>
        <strain evidence="4">TISTR 1827</strain>
    </source>
</reference>
<keyword evidence="4" id="KW-1185">Reference proteome</keyword>
<keyword evidence="2" id="KW-0812">Transmembrane</keyword>
<dbReference type="Proteomes" id="UP001597493">
    <property type="component" value="Unassembled WGS sequence"/>
</dbReference>
<feature type="transmembrane region" description="Helical" evidence="2">
    <location>
        <begin position="52"/>
        <end position="73"/>
    </location>
</feature>
<keyword evidence="2" id="KW-0472">Membrane</keyword>
<sequence>MSRVEKFGRSRKKKQHDKAERQFGQRSDSTSNQALPPRRQKHPSSSQKIAKWYYNLLFVLFVCLVAGLFWYGVKYSQ</sequence>
<feature type="region of interest" description="Disordered" evidence="1">
    <location>
        <begin position="1"/>
        <end position="45"/>
    </location>
</feature>